<keyword evidence="3" id="KW-0804">Transcription</keyword>
<comment type="caution">
    <text evidence="5">The sequence shown here is derived from an EMBL/GenBank/DDBJ whole genome shotgun (WGS) entry which is preliminary data.</text>
</comment>
<evidence type="ECO:0000313" key="5">
    <source>
        <dbReference type="EMBL" id="NOU73832.1"/>
    </source>
</evidence>
<keyword evidence="1" id="KW-0805">Transcription regulation</keyword>
<accession>A0ABX1XZ42</accession>
<dbReference type="PROSITE" id="PS01124">
    <property type="entry name" value="HTH_ARAC_FAMILY_2"/>
    <property type="match status" value="1"/>
</dbReference>
<gene>
    <name evidence="5" type="ORF">GC098_20910</name>
</gene>
<dbReference type="InterPro" id="IPR018062">
    <property type="entry name" value="HTH_AraC-typ_CS"/>
</dbReference>
<proteinExistence type="predicted"/>
<organism evidence="5 6">
    <name type="scientific">Paenibacillus phytorum</name>
    <dbReference type="NCBI Taxonomy" id="2654977"/>
    <lineage>
        <taxon>Bacteria</taxon>
        <taxon>Bacillati</taxon>
        <taxon>Bacillota</taxon>
        <taxon>Bacilli</taxon>
        <taxon>Bacillales</taxon>
        <taxon>Paenibacillaceae</taxon>
        <taxon>Paenibacillus</taxon>
    </lineage>
</organism>
<keyword evidence="6" id="KW-1185">Reference proteome</keyword>
<dbReference type="Gene3D" id="1.10.10.60">
    <property type="entry name" value="Homeodomain-like"/>
    <property type="match status" value="2"/>
</dbReference>
<evidence type="ECO:0000256" key="3">
    <source>
        <dbReference type="ARBA" id="ARBA00023163"/>
    </source>
</evidence>
<protein>
    <submittedName>
        <fullName evidence="5">Helix-turn-helix domain-containing protein</fullName>
    </submittedName>
</protein>
<evidence type="ECO:0000256" key="1">
    <source>
        <dbReference type="ARBA" id="ARBA00023015"/>
    </source>
</evidence>
<dbReference type="PROSITE" id="PS00041">
    <property type="entry name" value="HTH_ARAC_FAMILY_1"/>
    <property type="match status" value="1"/>
</dbReference>
<evidence type="ECO:0000313" key="6">
    <source>
        <dbReference type="Proteomes" id="UP000616779"/>
    </source>
</evidence>
<dbReference type="PANTHER" id="PTHR43280:SF30">
    <property type="entry name" value="MMSAB OPERON REGULATORY PROTEIN"/>
    <property type="match status" value="1"/>
</dbReference>
<feature type="domain" description="HTH araC/xylS-type" evidence="4">
    <location>
        <begin position="164"/>
        <end position="263"/>
    </location>
</feature>
<dbReference type="Proteomes" id="UP000616779">
    <property type="component" value="Unassembled WGS sequence"/>
</dbReference>
<keyword evidence="2" id="KW-0238">DNA-binding</keyword>
<dbReference type="EMBL" id="WHOA01000141">
    <property type="protein sequence ID" value="NOU73832.1"/>
    <property type="molecule type" value="Genomic_DNA"/>
</dbReference>
<dbReference type="InterPro" id="IPR009057">
    <property type="entry name" value="Homeodomain-like_sf"/>
</dbReference>
<dbReference type="PANTHER" id="PTHR43280">
    <property type="entry name" value="ARAC-FAMILY TRANSCRIPTIONAL REGULATOR"/>
    <property type="match status" value="1"/>
</dbReference>
<name>A0ABX1XZ42_9BACL</name>
<dbReference type="Pfam" id="PF12833">
    <property type="entry name" value="HTH_18"/>
    <property type="match status" value="1"/>
</dbReference>
<evidence type="ECO:0000259" key="4">
    <source>
        <dbReference type="PROSITE" id="PS01124"/>
    </source>
</evidence>
<dbReference type="SUPFAM" id="SSF46689">
    <property type="entry name" value="Homeodomain-like"/>
    <property type="match status" value="2"/>
</dbReference>
<sequence length="266" mass="30658">MERESEYMIGKLQIKRYYFGKQREQFSLSEDTYEGWGMLAAQSGRFSFTLEGDDPGERIAEFGELVFCQPGQTFRRLALEPISFHFAEFTLDSSVTLPGKIRIKDVGRLSSTFQYLQEWQEEVDHGDHQWEVVHHLIEDLLFMANREQLTAQRKRSGTSDPLMNQAAAYIEMKAFEHELSLQGLAVTLGIGASQLTRRFQAVYGMSPIRYATKVRLSRARLLLAETPDTLDAIAEQCGFQNAFYFSRVFSQQMQISPSAYRRTFRV</sequence>
<reference evidence="5 6" key="1">
    <citation type="submission" date="2019-10" db="EMBL/GenBank/DDBJ databases">
        <title>Description of Paenibacillus terrestris sp. nov.</title>
        <authorList>
            <person name="Carlier A."/>
            <person name="Qi S."/>
        </authorList>
    </citation>
    <scope>NUCLEOTIDE SEQUENCE [LARGE SCALE GENOMIC DNA]</scope>
    <source>
        <strain evidence="5 6">LMG 31458</strain>
    </source>
</reference>
<evidence type="ECO:0000256" key="2">
    <source>
        <dbReference type="ARBA" id="ARBA00023125"/>
    </source>
</evidence>
<dbReference type="InterPro" id="IPR018060">
    <property type="entry name" value="HTH_AraC"/>
</dbReference>
<dbReference type="SMART" id="SM00342">
    <property type="entry name" value="HTH_ARAC"/>
    <property type="match status" value="1"/>
</dbReference>